<name>A0ABV0JDQ0_9CYAN</name>
<dbReference type="EMBL" id="JAMPKM010000017">
    <property type="protein sequence ID" value="MEP0819892.1"/>
    <property type="molecule type" value="Genomic_DNA"/>
</dbReference>
<protein>
    <submittedName>
        <fullName evidence="2">Uncharacterized protein</fullName>
    </submittedName>
</protein>
<evidence type="ECO:0000313" key="2">
    <source>
        <dbReference type="EMBL" id="MEP0819892.1"/>
    </source>
</evidence>
<gene>
    <name evidence="2" type="ORF">NC998_22575</name>
</gene>
<feature type="compositionally biased region" description="Polar residues" evidence="1">
    <location>
        <begin position="78"/>
        <end position="94"/>
    </location>
</feature>
<keyword evidence="3" id="KW-1185">Reference proteome</keyword>
<reference evidence="2 3" key="1">
    <citation type="submission" date="2022-04" db="EMBL/GenBank/DDBJ databases">
        <title>Positive selection, recombination, and allopatry shape intraspecific diversity of widespread and dominant cyanobacteria.</title>
        <authorList>
            <person name="Wei J."/>
            <person name="Shu W."/>
            <person name="Hu C."/>
        </authorList>
    </citation>
    <scope>NUCLEOTIDE SEQUENCE [LARGE SCALE GENOMIC DNA]</scope>
    <source>
        <strain evidence="2 3">GB2-A4</strain>
    </source>
</reference>
<organism evidence="2 3">
    <name type="scientific">Trichocoleus desertorum GB2-A4</name>
    <dbReference type="NCBI Taxonomy" id="2933944"/>
    <lineage>
        <taxon>Bacteria</taxon>
        <taxon>Bacillati</taxon>
        <taxon>Cyanobacteriota</taxon>
        <taxon>Cyanophyceae</taxon>
        <taxon>Leptolyngbyales</taxon>
        <taxon>Trichocoleusaceae</taxon>
        <taxon>Trichocoleus</taxon>
    </lineage>
</organism>
<proteinExistence type="predicted"/>
<evidence type="ECO:0000313" key="3">
    <source>
        <dbReference type="Proteomes" id="UP001464891"/>
    </source>
</evidence>
<accession>A0ABV0JDQ0</accession>
<comment type="caution">
    <text evidence="2">The sequence shown here is derived from an EMBL/GenBank/DDBJ whole genome shotgun (WGS) entry which is preliminary data.</text>
</comment>
<dbReference type="Proteomes" id="UP001464891">
    <property type="component" value="Unassembled WGS sequence"/>
</dbReference>
<evidence type="ECO:0000256" key="1">
    <source>
        <dbReference type="SAM" id="MobiDB-lite"/>
    </source>
</evidence>
<sequence length="104" mass="12040">MPHRNFDSFRTQHLSDLEWPANPELQGQITELQNSYSSHYKLLNVNAWAIAKTMDKFYPGFWNRFMANRQVALQQFLEQKRQQAAQDAASTPPSASLEIPETSK</sequence>
<feature type="region of interest" description="Disordered" evidence="1">
    <location>
        <begin position="78"/>
        <end position="104"/>
    </location>
</feature>
<dbReference type="RefSeq" id="WP_190432895.1">
    <property type="nucleotide sequence ID" value="NZ_JAMPKM010000017.1"/>
</dbReference>